<gene>
    <name evidence="16" type="ORF">RWD45_16645</name>
</gene>
<dbReference type="Gene3D" id="1.10.287.130">
    <property type="match status" value="1"/>
</dbReference>
<feature type="domain" description="Histidine kinase" evidence="12">
    <location>
        <begin position="171"/>
        <end position="388"/>
    </location>
</feature>
<evidence type="ECO:0000313" key="16">
    <source>
        <dbReference type="EMBL" id="MDY0409911.1"/>
    </source>
</evidence>
<dbReference type="SMART" id="SM00388">
    <property type="entry name" value="HisKA"/>
    <property type="match status" value="1"/>
</dbReference>
<dbReference type="Pfam" id="PF00989">
    <property type="entry name" value="PAS"/>
    <property type="match status" value="1"/>
</dbReference>
<evidence type="ECO:0000256" key="8">
    <source>
        <dbReference type="ARBA" id="ARBA00022777"/>
    </source>
</evidence>
<keyword evidence="9 16" id="KW-0067">ATP-binding</keyword>
<dbReference type="SUPFAM" id="SSF158472">
    <property type="entry name" value="HAMP domain-like"/>
    <property type="match status" value="1"/>
</dbReference>
<reference evidence="16 17" key="1">
    <citation type="submission" date="2023-10" db="EMBL/GenBank/DDBJ databases">
        <title>Virgibacillus soli CC-YMP-6 genome.</title>
        <authorList>
            <person name="Miliotis G."/>
            <person name="Sengupta P."/>
            <person name="Hameed A."/>
            <person name="Chuvochina M."/>
            <person name="Mcdonagh F."/>
            <person name="Simpson A.C."/>
            <person name="Singh N.K."/>
            <person name="Rekha P.D."/>
            <person name="Raman K."/>
            <person name="Hugenholtz P."/>
            <person name="Venkateswaran K."/>
        </authorList>
    </citation>
    <scope>NUCLEOTIDE SEQUENCE [LARGE SCALE GENOMIC DNA]</scope>
    <source>
        <strain evidence="16 17">CC-YMP-6</strain>
    </source>
</reference>
<dbReference type="SUPFAM" id="SSF55785">
    <property type="entry name" value="PYP-like sensor domain (PAS domain)"/>
    <property type="match status" value="1"/>
</dbReference>
<keyword evidence="4" id="KW-1003">Cell membrane</keyword>
<dbReference type="SMART" id="SM00091">
    <property type="entry name" value="PAS"/>
    <property type="match status" value="1"/>
</dbReference>
<keyword evidence="6" id="KW-0808">Transferase</keyword>
<dbReference type="Proteomes" id="UP001275315">
    <property type="component" value="Unassembled WGS sequence"/>
</dbReference>
<evidence type="ECO:0000256" key="9">
    <source>
        <dbReference type="ARBA" id="ARBA00022840"/>
    </source>
</evidence>
<feature type="domain" description="PAC" evidence="14">
    <location>
        <begin position="113"/>
        <end position="167"/>
    </location>
</feature>
<evidence type="ECO:0000256" key="11">
    <source>
        <dbReference type="ARBA" id="ARBA00023136"/>
    </source>
</evidence>
<dbReference type="GO" id="GO:0005524">
    <property type="term" value="F:ATP binding"/>
    <property type="evidence" value="ECO:0007669"/>
    <property type="project" value="UniProtKB-KW"/>
</dbReference>
<accession>A0ABU5CU58</accession>
<sequence length="395" mass="45254">MRRQAQTIARGDFSQKVNVYGTDEIGQLAVSFNDMNDRLRHSYATIEKEQRKLSSILLNMSDGVIATDAAGLVTLMNDAAGIMLNKNPEESNGELLLNLLRLDEKHFDISRLPESGSMIIDFGTDEEEFLIRANFSTISDEEDDITGFITVLSDVTEQEKLERDRREFVSNVSHELRTPLTTMRSYLEALTDGAWEDKQIAPRFLNVAQNETERMIRMVNDLLQLSKMDNKDFMLQRERVEFISYFHHVIDRFQMNIPEHISFTRDLQSGKSFVWIDKDKLMQVLDNIISNAIKYSPEGGTIRFKVAKQRNQILVSISDEGMGIPYDKVDKIFERFYRADKARSRKLGGSGLGLAISKELVEAHHGRIWARSGEGKGTTIFFTLPLMGRRRREGK</sequence>
<evidence type="ECO:0000256" key="10">
    <source>
        <dbReference type="ARBA" id="ARBA00023012"/>
    </source>
</evidence>
<keyword evidence="7" id="KW-0547">Nucleotide-binding</keyword>
<keyword evidence="10" id="KW-0902">Two-component regulatory system</keyword>
<comment type="caution">
    <text evidence="16">The sequence shown here is derived from an EMBL/GenBank/DDBJ whole genome shotgun (WGS) entry which is preliminary data.</text>
</comment>
<dbReference type="SMART" id="SM00304">
    <property type="entry name" value="HAMP"/>
    <property type="match status" value="1"/>
</dbReference>
<dbReference type="Pfam" id="PF00512">
    <property type="entry name" value="HisKA"/>
    <property type="match status" value="1"/>
</dbReference>
<dbReference type="PANTHER" id="PTHR45453:SF1">
    <property type="entry name" value="PHOSPHATE REGULON SENSOR PROTEIN PHOR"/>
    <property type="match status" value="1"/>
</dbReference>
<dbReference type="InterPro" id="IPR003661">
    <property type="entry name" value="HisK_dim/P_dom"/>
</dbReference>
<evidence type="ECO:0000256" key="7">
    <source>
        <dbReference type="ARBA" id="ARBA00022741"/>
    </source>
</evidence>
<dbReference type="InterPro" id="IPR036890">
    <property type="entry name" value="HATPase_C_sf"/>
</dbReference>
<comment type="subcellular location">
    <subcellularLocation>
        <location evidence="2">Cell membrane</location>
        <topology evidence="2">Multi-pass membrane protein</topology>
    </subcellularLocation>
</comment>
<dbReference type="Gene3D" id="3.30.450.20">
    <property type="entry name" value="PAS domain"/>
    <property type="match status" value="1"/>
</dbReference>
<evidence type="ECO:0000256" key="3">
    <source>
        <dbReference type="ARBA" id="ARBA00012438"/>
    </source>
</evidence>
<dbReference type="Gene3D" id="3.30.565.10">
    <property type="entry name" value="Histidine kinase-like ATPase, C-terminal domain"/>
    <property type="match status" value="1"/>
</dbReference>
<dbReference type="PROSITE" id="PS50109">
    <property type="entry name" value="HIS_KIN"/>
    <property type="match status" value="1"/>
</dbReference>
<dbReference type="SUPFAM" id="SSF47384">
    <property type="entry name" value="Homodimeric domain of signal transducing histidine kinase"/>
    <property type="match status" value="1"/>
</dbReference>
<dbReference type="PRINTS" id="PR00344">
    <property type="entry name" value="BCTRLSENSOR"/>
</dbReference>
<dbReference type="InterPro" id="IPR003594">
    <property type="entry name" value="HATPase_dom"/>
</dbReference>
<keyword evidence="5" id="KW-0597">Phosphoprotein</keyword>
<evidence type="ECO:0000256" key="5">
    <source>
        <dbReference type="ARBA" id="ARBA00022553"/>
    </source>
</evidence>
<keyword evidence="17" id="KW-1185">Reference proteome</keyword>
<feature type="domain" description="PAS" evidence="13">
    <location>
        <begin position="49"/>
        <end position="97"/>
    </location>
</feature>
<dbReference type="InterPro" id="IPR000014">
    <property type="entry name" value="PAS"/>
</dbReference>
<dbReference type="PANTHER" id="PTHR45453">
    <property type="entry name" value="PHOSPHATE REGULON SENSOR PROTEIN PHOR"/>
    <property type="match status" value="1"/>
</dbReference>
<dbReference type="PROSITE" id="PS50113">
    <property type="entry name" value="PAC"/>
    <property type="match status" value="1"/>
</dbReference>
<keyword evidence="8" id="KW-0418">Kinase</keyword>
<dbReference type="CDD" id="cd00082">
    <property type="entry name" value="HisKA"/>
    <property type="match status" value="1"/>
</dbReference>
<dbReference type="EMBL" id="JAWDIQ010000003">
    <property type="protein sequence ID" value="MDY0409911.1"/>
    <property type="molecule type" value="Genomic_DNA"/>
</dbReference>
<dbReference type="InterPro" id="IPR050351">
    <property type="entry name" value="BphY/WalK/GraS-like"/>
</dbReference>
<dbReference type="InterPro" id="IPR036097">
    <property type="entry name" value="HisK_dim/P_sf"/>
</dbReference>
<keyword evidence="11" id="KW-0472">Membrane</keyword>
<dbReference type="Pfam" id="PF00672">
    <property type="entry name" value="HAMP"/>
    <property type="match status" value="1"/>
</dbReference>
<dbReference type="InterPro" id="IPR005467">
    <property type="entry name" value="His_kinase_dom"/>
</dbReference>
<dbReference type="PROSITE" id="PS50112">
    <property type="entry name" value="PAS"/>
    <property type="match status" value="1"/>
</dbReference>
<dbReference type="CDD" id="cd00075">
    <property type="entry name" value="HATPase"/>
    <property type="match status" value="1"/>
</dbReference>
<dbReference type="InterPro" id="IPR004358">
    <property type="entry name" value="Sig_transdc_His_kin-like_C"/>
</dbReference>
<comment type="catalytic activity">
    <reaction evidence="1">
        <text>ATP + protein L-histidine = ADP + protein N-phospho-L-histidine.</text>
        <dbReference type="EC" id="2.7.13.3"/>
    </reaction>
</comment>
<dbReference type="SMART" id="SM00387">
    <property type="entry name" value="HATPase_c"/>
    <property type="match status" value="1"/>
</dbReference>
<organism evidence="16 17">
    <name type="scientific">Paracerasibacillus soli</name>
    <dbReference type="NCBI Taxonomy" id="480284"/>
    <lineage>
        <taxon>Bacteria</taxon>
        <taxon>Bacillati</taxon>
        <taxon>Bacillota</taxon>
        <taxon>Bacilli</taxon>
        <taxon>Bacillales</taxon>
        <taxon>Bacillaceae</taxon>
        <taxon>Paracerasibacillus</taxon>
    </lineage>
</organism>
<dbReference type="PROSITE" id="PS50885">
    <property type="entry name" value="HAMP"/>
    <property type="match status" value="1"/>
</dbReference>
<dbReference type="InterPro" id="IPR013767">
    <property type="entry name" value="PAS_fold"/>
</dbReference>
<evidence type="ECO:0000256" key="6">
    <source>
        <dbReference type="ARBA" id="ARBA00022679"/>
    </source>
</evidence>
<feature type="domain" description="HAMP" evidence="15">
    <location>
        <begin position="1"/>
        <end position="44"/>
    </location>
</feature>
<evidence type="ECO:0000256" key="4">
    <source>
        <dbReference type="ARBA" id="ARBA00022475"/>
    </source>
</evidence>
<evidence type="ECO:0000313" key="17">
    <source>
        <dbReference type="Proteomes" id="UP001275315"/>
    </source>
</evidence>
<evidence type="ECO:0000259" key="14">
    <source>
        <dbReference type="PROSITE" id="PS50113"/>
    </source>
</evidence>
<protein>
    <recommendedName>
        <fullName evidence="3">histidine kinase</fullName>
        <ecNumber evidence="3">2.7.13.3</ecNumber>
    </recommendedName>
</protein>
<evidence type="ECO:0000259" key="13">
    <source>
        <dbReference type="PROSITE" id="PS50112"/>
    </source>
</evidence>
<dbReference type="Pfam" id="PF02518">
    <property type="entry name" value="HATPase_c"/>
    <property type="match status" value="1"/>
</dbReference>
<dbReference type="RefSeq" id="WP_320380771.1">
    <property type="nucleotide sequence ID" value="NZ_JAWDIQ010000003.1"/>
</dbReference>
<dbReference type="InterPro" id="IPR035965">
    <property type="entry name" value="PAS-like_dom_sf"/>
</dbReference>
<dbReference type="Gene3D" id="1.10.8.500">
    <property type="entry name" value="HAMP domain in histidine kinase"/>
    <property type="match status" value="1"/>
</dbReference>
<dbReference type="InterPro" id="IPR000700">
    <property type="entry name" value="PAS-assoc_C"/>
</dbReference>
<dbReference type="InterPro" id="IPR003660">
    <property type="entry name" value="HAMP_dom"/>
</dbReference>
<evidence type="ECO:0000256" key="1">
    <source>
        <dbReference type="ARBA" id="ARBA00000085"/>
    </source>
</evidence>
<proteinExistence type="predicted"/>
<dbReference type="EC" id="2.7.13.3" evidence="3"/>
<name>A0ABU5CU58_9BACI</name>
<evidence type="ECO:0000259" key="12">
    <source>
        <dbReference type="PROSITE" id="PS50109"/>
    </source>
</evidence>
<evidence type="ECO:0000256" key="2">
    <source>
        <dbReference type="ARBA" id="ARBA00004651"/>
    </source>
</evidence>
<dbReference type="CDD" id="cd06225">
    <property type="entry name" value="HAMP"/>
    <property type="match status" value="1"/>
</dbReference>
<dbReference type="SUPFAM" id="SSF55874">
    <property type="entry name" value="ATPase domain of HSP90 chaperone/DNA topoisomerase II/histidine kinase"/>
    <property type="match status" value="1"/>
</dbReference>
<evidence type="ECO:0000259" key="15">
    <source>
        <dbReference type="PROSITE" id="PS50885"/>
    </source>
</evidence>